<comment type="cofactor">
    <cofactor evidence="1">
        <name>Mg(2+)</name>
        <dbReference type="ChEBI" id="CHEBI:18420"/>
    </cofactor>
</comment>
<keyword evidence="3" id="KW-0378">Hydrolase</keyword>
<name>A0ABY3K6P2_9SPIR</name>
<evidence type="ECO:0000256" key="2">
    <source>
        <dbReference type="ARBA" id="ARBA00022722"/>
    </source>
</evidence>
<dbReference type="Gene3D" id="3.40.1350.10">
    <property type="match status" value="1"/>
</dbReference>
<dbReference type="InterPro" id="IPR014883">
    <property type="entry name" value="VRR_NUC"/>
</dbReference>
<keyword evidence="2" id="KW-0540">Nuclease</keyword>
<evidence type="ECO:0000256" key="1">
    <source>
        <dbReference type="ARBA" id="ARBA00001946"/>
    </source>
</evidence>
<accession>A0ABY3K6P2</accession>
<dbReference type="EMBL" id="SAXZ01000014">
    <property type="protein sequence ID" value="TXJ31184.1"/>
    <property type="molecule type" value="Genomic_DNA"/>
</dbReference>
<protein>
    <submittedName>
        <fullName evidence="5">VRR-NUC domain-containing protein</fullName>
    </submittedName>
</protein>
<feature type="domain" description="VRR-NUC" evidence="4">
    <location>
        <begin position="27"/>
        <end position="124"/>
    </location>
</feature>
<reference evidence="5 6" key="1">
    <citation type="journal article" date="1992" name="Lakartidningen">
        <title>[Penicillin V and not amoxicillin is the first choice preparation in acute otitis].</title>
        <authorList>
            <person name="Kamme C."/>
            <person name="Lundgren K."/>
            <person name="Prellner K."/>
        </authorList>
    </citation>
    <scope>NUCLEOTIDE SEQUENCE [LARGE SCALE GENOMIC DNA]</scope>
    <source>
        <strain evidence="5 6">PC5099IV</strain>
    </source>
</reference>
<comment type="caution">
    <text evidence="5">The sequence shown here is derived from an EMBL/GenBank/DDBJ whole genome shotgun (WGS) entry which is preliminary data.</text>
</comment>
<keyword evidence="6" id="KW-1185">Reference proteome</keyword>
<dbReference type="InterPro" id="IPR011856">
    <property type="entry name" value="tRNA_endonuc-like_dom_sf"/>
</dbReference>
<evidence type="ECO:0000259" key="4">
    <source>
        <dbReference type="SMART" id="SM00990"/>
    </source>
</evidence>
<organism evidence="5 6">
    <name type="scientific">Brachyspira aalborgi</name>
    <dbReference type="NCBI Taxonomy" id="29522"/>
    <lineage>
        <taxon>Bacteria</taxon>
        <taxon>Pseudomonadati</taxon>
        <taxon>Spirochaetota</taxon>
        <taxon>Spirochaetia</taxon>
        <taxon>Brachyspirales</taxon>
        <taxon>Brachyspiraceae</taxon>
        <taxon>Brachyspira</taxon>
    </lineage>
</organism>
<gene>
    <name evidence="5" type="ORF">EPJ71_10645</name>
</gene>
<dbReference type="Pfam" id="PF08774">
    <property type="entry name" value="VRR_NUC"/>
    <property type="match status" value="1"/>
</dbReference>
<proteinExistence type="predicted"/>
<evidence type="ECO:0000256" key="3">
    <source>
        <dbReference type="ARBA" id="ARBA00022801"/>
    </source>
</evidence>
<evidence type="ECO:0000313" key="5">
    <source>
        <dbReference type="EMBL" id="TXJ31184.1"/>
    </source>
</evidence>
<dbReference type="SMART" id="SM00990">
    <property type="entry name" value="VRR_NUC"/>
    <property type="match status" value="1"/>
</dbReference>
<evidence type="ECO:0000313" key="6">
    <source>
        <dbReference type="Proteomes" id="UP000322659"/>
    </source>
</evidence>
<dbReference type="RefSeq" id="WP_147748699.1">
    <property type="nucleotide sequence ID" value="NZ_SAXZ01000014.1"/>
</dbReference>
<sequence length="163" mass="18852">MYILEDFKSDEEYLKLIEFEKKDKDNFKESQIQNMIIQLLKNNNILFHTSFNGLKASKGQARFMKSQGLISGHPDLTIYNKVGNNDLLFLELKTVKGKLSESQKEYIRALIEDGYIVSVAYGYYDAVYKIKKYLEGSAIMVSMRELGIKTESLTKKILENREA</sequence>
<dbReference type="Proteomes" id="UP000322659">
    <property type="component" value="Unassembled WGS sequence"/>
</dbReference>